<evidence type="ECO:0000256" key="10">
    <source>
        <dbReference type="ARBA" id="ARBA00023242"/>
    </source>
</evidence>
<evidence type="ECO:0000256" key="5">
    <source>
        <dbReference type="ARBA" id="ARBA00022833"/>
    </source>
</evidence>
<evidence type="ECO:0000256" key="11">
    <source>
        <dbReference type="ARBA" id="ARBA00023306"/>
    </source>
</evidence>
<evidence type="ECO:0000256" key="7">
    <source>
        <dbReference type="ARBA" id="ARBA00023054"/>
    </source>
</evidence>
<name>A0A6J1ST96_FRAOC</name>
<keyword evidence="4 12" id="KW-0863">Zinc-finger</keyword>
<dbReference type="PANTHER" id="PTHR46600">
    <property type="entry name" value="THAP DOMAIN-CONTAINING"/>
    <property type="match status" value="1"/>
</dbReference>
<keyword evidence="3" id="KW-0479">Metal-binding</keyword>
<evidence type="ECO:0000256" key="12">
    <source>
        <dbReference type="PROSITE-ProRule" id="PRU00309"/>
    </source>
</evidence>
<feature type="domain" description="THAP-type" evidence="15">
    <location>
        <begin position="166"/>
        <end position="254"/>
    </location>
</feature>
<dbReference type="PROSITE" id="PS50950">
    <property type="entry name" value="ZF_THAP"/>
    <property type="match status" value="2"/>
</dbReference>
<dbReference type="PANTHER" id="PTHR46600:SF1">
    <property type="entry name" value="THAP DOMAIN-CONTAINING PROTEIN 1"/>
    <property type="match status" value="1"/>
</dbReference>
<sequence>MPNYCILRTCTNRDLKTFPPPNEGLSKEDIRCVYHFPFPKYPNEILSEWLVFVQKFNRTNAAVNTKGTYLCSLHFEEEDFVDYGKLSKDAVPTIPPPKFSAAIAYKFRLIPHLDSKLLELVNNFNLSLEELIKVPPEHRVSDIALKSKVDTRVRIATLCSPEENILQKNQKSCILRACRNHDVQEQDHRTHWHSIPSTENLLAKWTNFIIRCNRTHDFQPQPGGSNIYVCSLHFEKSCYLPSGEISMNAIPTIAPKFTAETAFKYHLIPHLESECLDDINDFDRGLEDLFHLTPGPLNPELDSDMLVDPNEGTEESTSPHQSPTHSESSLSSYPNSESEPGISASDQGLTGYYKEDHNFISNQQLDITEAEAHQEVSTAYDWGSSITADLSESVIDAHLETGRSDALVAIKKASKIQRGKPSISTAVLSDGDFSTPLKTIRSLTLVKTEAMKAQQRIKTLKQKLVQGRSQIKSIFFLLRRLKREGSVTHEAALLLLKGLEDMYVALHDKPNPS</sequence>
<dbReference type="SMART" id="SM00980">
    <property type="entry name" value="THAP"/>
    <property type="match status" value="2"/>
</dbReference>
<evidence type="ECO:0000256" key="3">
    <source>
        <dbReference type="ARBA" id="ARBA00022723"/>
    </source>
</evidence>
<keyword evidence="7 13" id="KW-0175">Coiled coil</keyword>
<keyword evidence="11" id="KW-0131">Cell cycle</keyword>
<comment type="similarity">
    <text evidence="2">Belongs to the THAP1 family.</text>
</comment>
<feature type="region of interest" description="Disordered" evidence="14">
    <location>
        <begin position="294"/>
        <end position="348"/>
    </location>
</feature>
<evidence type="ECO:0000256" key="9">
    <source>
        <dbReference type="ARBA" id="ARBA00023163"/>
    </source>
</evidence>
<evidence type="ECO:0000256" key="1">
    <source>
        <dbReference type="ARBA" id="ARBA00004642"/>
    </source>
</evidence>
<evidence type="ECO:0000256" key="4">
    <source>
        <dbReference type="ARBA" id="ARBA00022771"/>
    </source>
</evidence>
<keyword evidence="5" id="KW-0862">Zinc</keyword>
<dbReference type="SMART" id="SM00692">
    <property type="entry name" value="DM3"/>
    <property type="match status" value="2"/>
</dbReference>
<evidence type="ECO:0000256" key="14">
    <source>
        <dbReference type="SAM" id="MobiDB-lite"/>
    </source>
</evidence>
<evidence type="ECO:0000256" key="6">
    <source>
        <dbReference type="ARBA" id="ARBA00023015"/>
    </source>
</evidence>
<dbReference type="RefSeq" id="XP_026281731.1">
    <property type="nucleotide sequence ID" value="XM_026425946.2"/>
</dbReference>
<evidence type="ECO:0000256" key="2">
    <source>
        <dbReference type="ARBA" id="ARBA00006177"/>
    </source>
</evidence>
<reference evidence="17" key="1">
    <citation type="submission" date="2025-08" db="UniProtKB">
        <authorList>
            <consortium name="RefSeq"/>
        </authorList>
    </citation>
    <scope>IDENTIFICATION</scope>
    <source>
        <tissue evidence="17">Whole organism</tissue>
    </source>
</reference>
<accession>A0A6J1ST96</accession>
<feature type="coiled-coil region" evidence="13">
    <location>
        <begin position="443"/>
        <end position="470"/>
    </location>
</feature>
<dbReference type="GO" id="GO:0043565">
    <property type="term" value="F:sequence-specific DNA binding"/>
    <property type="evidence" value="ECO:0007669"/>
    <property type="project" value="InterPro"/>
</dbReference>
<keyword evidence="9" id="KW-0804">Transcription</keyword>
<evidence type="ECO:0000313" key="17">
    <source>
        <dbReference type="RefSeq" id="XP_026281731.1"/>
    </source>
</evidence>
<feature type="compositionally biased region" description="Polar residues" evidence="14">
    <location>
        <begin position="315"/>
        <end position="325"/>
    </location>
</feature>
<evidence type="ECO:0000256" key="8">
    <source>
        <dbReference type="ARBA" id="ARBA00023125"/>
    </source>
</evidence>
<evidence type="ECO:0000313" key="16">
    <source>
        <dbReference type="Proteomes" id="UP000504606"/>
    </source>
</evidence>
<dbReference type="GO" id="GO:0005654">
    <property type="term" value="C:nucleoplasm"/>
    <property type="evidence" value="ECO:0007669"/>
    <property type="project" value="UniProtKB-SubCell"/>
</dbReference>
<dbReference type="GO" id="GO:0008270">
    <property type="term" value="F:zinc ion binding"/>
    <property type="evidence" value="ECO:0007669"/>
    <property type="project" value="UniProtKB-KW"/>
</dbReference>
<dbReference type="AlphaFoldDB" id="A0A6J1ST96"/>
<protein>
    <submittedName>
        <fullName evidence="17">Uncharacterized protein LOC113208779</fullName>
    </submittedName>
</protein>
<keyword evidence="10" id="KW-0539">Nucleus</keyword>
<dbReference type="InterPro" id="IPR006612">
    <property type="entry name" value="THAP_Znf"/>
</dbReference>
<feature type="domain" description="THAP-type" evidence="15">
    <location>
        <begin position="1"/>
        <end position="95"/>
    </location>
</feature>
<dbReference type="OrthoDB" id="7312725at2759"/>
<gene>
    <name evidence="17" type="primary">LOC113208779</name>
</gene>
<organism evidence="16 17">
    <name type="scientific">Frankliniella occidentalis</name>
    <name type="common">Western flower thrips</name>
    <name type="synonym">Euthrips occidentalis</name>
    <dbReference type="NCBI Taxonomy" id="133901"/>
    <lineage>
        <taxon>Eukaryota</taxon>
        <taxon>Metazoa</taxon>
        <taxon>Ecdysozoa</taxon>
        <taxon>Arthropoda</taxon>
        <taxon>Hexapoda</taxon>
        <taxon>Insecta</taxon>
        <taxon>Pterygota</taxon>
        <taxon>Neoptera</taxon>
        <taxon>Paraneoptera</taxon>
        <taxon>Thysanoptera</taxon>
        <taxon>Terebrantia</taxon>
        <taxon>Thripoidea</taxon>
        <taxon>Thripidae</taxon>
        <taxon>Frankliniella</taxon>
    </lineage>
</organism>
<dbReference type="InterPro" id="IPR026516">
    <property type="entry name" value="THAP1/10"/>
</dbReference>
<keyword evidence="16" id="KW-1185">Reference proteome</keyword>
<dbReference type="GeneID" id="113208779"/>
<dbReference type="KEGG" id="foc:113208779"/>
<dbReference type="SUPFAM" id="SSF57716">
    <property type="entry name" value="Glucocorticoid receptor-like (DNA-binding domain)"/>
    <property type="match status" value="2"/>
</dbReference>
<dbReference type="Pfam" id="PF05485">
    <property type="entry name" value="THAP"/>
    <property type="match status" value="2"/>
</dbReference>
<proteinExistence type="inferred from homology"/>
<dbReference type="Proteomes" id="UP000504606">
    <property type="component" value="Unplaced"/>
</dbReference>
<comment type="subcellular location">
    <subcellularLocation>
        <location evidence="1">Nucleus</location>
        <location evidence="1">Nucleoplasm</location>
    </subcellularLocation>
</comment>
<evidence type="ECO:0000259" key="15">
    <source>
        <dbReference type="PROSITE" id="PS50950"/>
    </source>
</evidence>
<keyword evidence="6" id="KW-0805">Transcription regulation</keyword>
<feature type="compositionally biased region" description="Low complexity" evidence="14">
    <location>
        <begin position="326"/>
        <end position="339"/>
    </location>
</feature>
<keyword evidence="8 12" id="KW-0238">DNA-binding</keyword>
<evidence type="ECO:0000256" key="13">
    <source>
        <dbReference type="SAM" id="Coils"/>
    </source>
</evidence>